<dbReference type="EMBL" id="BART01030573">
    <property type="protein sequence ID" value="GAH17903.1"/>
    <property type="molecule type" value="Genomic_DNA"/>
</dbReference>
<gene>
    <name evidence="1" type="ORF">S01H4_53331</name>
</gene>
<evidence type="ECO:0000313" key="1">
    <source>
        <dbReference type="EMBL" id="GAH17903.1"/>
    </source>
</evidence>
<accession>X1FAX0</accession>
<reference evidence="1" key="1">
    <citation type="journal article" date="2014" name="Front. Microbiol.">
        <title>High frequency of phylogenetically diverse reductive dehalogenase-homologous genes in deep subseafloor sedimentary metagenomes.</title>
        <authorList>
            <person name="Kawai M."/>
            <person name="Futagami T."/>
            <person name="Toyoda A."/>
            <person name="Takaki Y."/>
            <person name="Nishi S."/>
            <person name="Hori S."/>
            <person name="Arai W."/>
            <person name="Tsubouchi T."/>
            <person name="Morono Y."/>
            <person name="Uchiyama I."/>
            <person name="Ito T."/>
            <person name="Fujiyama A."/>
            <person name="Inagaki F."/>
            <person name="Takami H."/>
        </authorList>
    </citation>
    <scope>NUCLEOTIDE SEQUENCE</scope>
    <source>
        <strain evidence="1">Expedition CK06-06</strain>
    </source>
</reference>
<feature type="non-terminal residue" evidence="1">
    <location>
        <position position="1"/>
    </location>
</feature>
<proteinExistence type="predicted"/>
<dbReference type="AlphaFoldDB" id="X1FAX0"/>
<sequence length="39" mass="4803">TQKHQLFGDRQLIRLRASRRALNMLRMYLIENNYKINLN</sequence>
<organism evidence="1">
    <name type="scientific">marine sediment metagenome</name>
    <dbReference type="NCBI Taxonomy" id="412755"/>
    <lineage>
        <taxon>unclassified sequences</taxon>
        <taxon>metagenomes</taxon>
        <taxon>ecological metagenomes</taxon>
    </lineage>
</organism>
<protein>
    <submittedName>
        <fullName evidence="1">Uncharacterized protein</fullName>
    </submittedName>
</protein>
<name>X1FAX0_9ZZZZ</name>
<comment type="caution">
    <text evidence="1">The sequence shown here is derived from an EMBL/GenBank/DDBJ whole genome shotgun (WGS) entry which is preliminary data.</text>
</comment>